<accession>A0A7L9WQ74</accession>
<keyword evidence="2" id="KW-1185">Reference proteome</keyword>
<dbReference type="RefSeq" id="WP_193079918.1">
    <property type="nucleotide sequence ID" value="NZ_CP045201.1"/>
</dbReference>
<organism evidence="1 2">
    <name type="scientific">Pseudooceanicola spongiae</name>
    <dbReference type="NCBI Taxonomy" id="2613965"/>
    <lineage>
        <taxon>Bacteria</taxon>
        <taxon>Pseudomonadati</taxon>
        <taxon>Pseudomonadota</taxon>
        <taxon>Alphaproteobacteria</taxon>
        <taxon>Rhodobacterales</taxon>
        <taxon>Paracoccaceae</taxon>
        <taxon>Pseudooceanicola</taxon>
    </lineage>
</organism>
<sequence length="427" mass="48679">MTDPFKVLGLSRDTATQSDVKSAYARLLKVTRPEDDRAAFMELREAFEQARRTVPVQLPIAEAPAKTSVETETGSQLLMPVRRIEWHYDDALNWNFDTSPKGKLSESVIRWMVAGGPDAATRVPAFAEARIALDKHDADAFLDQITEFIFAATDPEERRHTKPVWEPIEGTRPAWLTDDLIRALANDIGLLQVRPMNAYTARSFNTVQALFASVLDRNAAAAPVDVLEKFQHEQNEAYKDDHGSYFDRHQKAWVDLSPVGVAMADLKAAFDANADDMVETCKPILQREDIQALDEFQNLDNQLRFHIAEASGGNSGIRWPTYADWMTPDLLALLDDTFGWTRHFGNHPWERQQYDWLHRVLDRHGALSAAADRERARAREHAQAHASEPRRDARMPGILELFFARPRTLMITYYVYRVVQVIWRLAV</sequence>
<dbReference type="AlphaFoldDB" id="A0A7L9WQ74"/>
<dbReference type="Proteomes" id="UP000594118">
    <property type="component" value="Chromosome"/>
</dbReference>
<evidence type="ECO:0008006" key="3">
    <source>
        <dbReference type="Google" id="ProtNLM"/>
    </source>
</evidence>
<dbReference type="InterPro" id="IPR036869">
    <property type="entry name" value="J_dom_sf"/>
</dbReference>
<dbReference type="CDD" id="cd06257">
    <property type="entry name" value="DnaJ"/>
    <property type="match status" value="1"/>
</dbReference>
<dbReference type="KEGG" id="pshq:F3W81_14910"/>
<name>A0A7L9WQ74_9RHOB</name>
<dbReference type="InterPro" id="IPR001623">
    <property type="entry name" value="DnaJ_domain"/>
</dbReference>
<gene>
    <name evidence="1" type="ORF">F3W81_14910</name>
</gene>
<reference evidence="1 2" key="1">
    <citation type="submission" date="2019-10" db="EMBL/GenBank/DDBJ databases">
        <title>Pseudopuniceibacterium sp. HQ09 islated from Antarctica.</title>
        <authorList>
            <person name="Liao L."/>
            <person name="Su S."/>
            <person name="Chen B."/>
            <person name="Yu Y."/>
        </authorList>
    </citation>
    <scope>NUCLEOTIDE SEQUENCE [LARGE SCALE GENOMIC DNA]</scope>
    <source>
        <strain evidence="1 2">HQ09</strain>
    </source>
</reference>
<dbReference type="SUPFAM" id="SSF46565">
    <property type="entry name" value="Chaperone J-domain"/>
    <property type="match status" value="1"/>
</dbReference>
<evidence type="ECO:0000313" key="2">
    <source>
        <dbReference type="Proteomes" id="UP000594118"/>
    </source>
</evidence>
<proteinExistence type="predicted"/>
<evidence type="ECO:0000313" key="1">
    <source>
        <dbReference type="EMBL" id="QOL82004.1"/>
    </source>
</evidence>
<protein>
    <recommendedName>
        <fullName evidence="3">J domain-containing protein</fullName>
    </recommendedName>
</protein>
<dbReference type="EMBL" id="CP045201">
    <property type="protein sequence ID" value="QOL82004.1"/>
    <property type="molecule type" value="Genomic_DNA"/>
</dbReference>